<proteinExistence type="predicted"/>
<dbReference type="Pfam" id="PF04892">
    <property type="entry name" value="VanZ"/>
    <property type="match status" value="1"/>
</dbReference>
<dbReference type="Proteomes" id="UP001596250">
    <property type="component" value="Unassembled WGS sequence"/>
</dbReference>
<comment type="caution">
    <text evidence="2">The sequence shown here is derived from an EMBL/GenBank/DDBJ whole genome shotgun (WGS) entry which is preliminary data.</text>
</comment>
<gene>
    <name evidence="2" type="ORF">ACFPXP_02510</name>
</gene>
<name>A0ABW1IJU9_9BACL</name>
<dbReference type="NCBIfam" id="NF037970">
    <property type="entry name" value="vanZ_1"/>
    <property type="match status" value="1"/>
</dbReference>
<dbReference type="RefSeq" id="WP_379892143.1">
    <property type="nucleotide sequence ID" value="NZ_CBCSCT010000022.1"/>
</dbReference>
<sequence>MKRTAYMYAWLISLAWALLDEWHQSFVPERTASFADVCLDSSGAALGII</sequence>
<feature type="domain" description="VanZ-like" evidence="1">
    <location>
        <begin position="6"/>
        <end position="49"/>
    </location>
</feature>
<reference evidence="3" key="1">
    <citation type="journal article" date="2019" name="Int. J. Syst. Evol. Microbiol.">
        <title>The Global Catalogue of Microorganisms (GCM) 10K type strain sequencing project: providing services to taxonomists for standard genome sequencing and annotation.</title>
        <authorList>
            <consortium name="The Broad Institute Genomics Platform"/>
            <consortium name="The Broad Institute Genome Sequencing Center for Infectious Disease"/>
            <person name="Wu L."/>
            <person name="Ma J."/>
        </authorList>
    </citation>
    <scope>NUCLEOTIDE SEQUENCE [LARGE SCALE GENOMIC DNA]</scope>
    <source>
        <strain evidence="3">CCM 8749</strain>
    </source>
</reference>
<evidence type="ECO:0000313" key="2">
    <source>
        <dbReference type="EMBL" id="MFC5985334.1"/>
    </source>
</evidence>
<organism evidence="2 3">
    <name type="scientific">Marinicrinis lubricantis</name>
    <dbReference type="NCBI Taxonomy" id="2086470"/>
    <lineage>
        <taxon>Bacteria</taxon>
        <taxon>Bacillati</taxon>
        <taxon>Bacillota</taxon>
        <taxon>Bacilli</taxon>
        <taxon>Bacillales</taxon>
        <taxon>Paenibacillaceae</taxon>
    </lineage>
</organism>
<protein>
    <submittedName>
        <fullName evidence="2">VanZ family protein</fullName>
    </submittedName>
</protein>
<evidence type="ECO:0000259" key="1">
    <source>
        <dbReference type="Pfam" id="PF04892"/>
    </source>
</evidence>
<evidence type="ECO:0000313" key="3">
    <source>
        <dbReference type="Proteomes" id="UP001596250"/>
    </source>
</evidence>
<accession>A0ABW1IJU9</accession>
<dbReference type="InterPro" id="IPR006976">
    <property type="entry name" value="VanZ-like"/>
</dbReference>
<dbReference type="EMBL" id="JBHSQV010000013">
    <property type="protein sequence ID" value="MFC5985334.1"/>
    <property type="molecule type" value="Genomic_DNA"/>
</dbReference>
<keyword evidence="3" id="KW-1185">Reference proteome</keyword>